<gene>
    <name evidence="1" type="ORF">HAX54_046998</name>
</gene>
<dbReference type="EMBL" id="JACEIK010000075">
    <property type="protein sequence ID" value="MCD7448904.1"/>
    <property type="molecule type" value="Genomic_DNA"/>
</dbReference>
<dbReference type="Proteomes" id="UP000823775">
    <property type="component" value="Unassembled WGS sequence"/>
</dbReference>
<sequence length="197" mass="23296">MENRKTEKDNSKEELEMEMGVLENEGKTKKLHELFVNEEVKSVKSRQLVPLSMEDYTVYKELSPDMVMFAQHLYDEGYFKNSNFFPRKCLLFLASRIAIPMILSSMQLSSLVEITKRLLRKSTPLTMEDHTMYKELSPDIMMFVSHLYNEGYFKNSNFLLRKRFDSTCFENSYPCDFVEYAAEQFGRDHQEIAKDQL</sequence>
<protein>
    <submittedName>
        <fullName evidence="1">Uncharacterized protein</fullName>
    </submittedName>
</protein>
<accession>A0ABS8RQJ3</accession>
<proteinExistence type="predicted"/>
<evidence type="ECO:0000313" key="2">
    <source>
        <dbReference type="Proteomes" id="UP000823775"/>
    </source>
</evidence>
<evidence type="ECO:0000313" key="1">
    <source>
        <dbReference type="EMBL" id="MCD7448904.1"/>
    </source>
</evidence>
<keyword evidence="2" id="KW-1185">Reference proteome</keyword>
<organism evidence="1 2">
    <name type="scientific">Datura stramonium</name>
    <name type="common">Jimsonweed</name>
    <name type="synonym">Common thornapple</name>
    <dbReference type="NCBI Taxonomy" id="4076"/>
    <lineage>
        <taxon>Eukaryota</taxon>
        <taxon>Viridiplantae</taxon>
        <taxon>Streptophyta</taxon>
        <taxon>Embryophyta</taxon>
        <taxon>Tracheophyta</taxon>
        <taxon>Spermatophyta</taxon>
        <taxon>Magnoliopsida</taxon>
        <taxon>eudicotyledons</taxon>
        <taxon>Gunneridae</taxon>
        <taxon>Pentapetalae</taxon>
        <taxon>asterids</taxon>
        <taxon>lamiids</taxon>
        <taxon>Solanales</taxon>
        <taxon>Solanaceae</taxon>
        <taxon>Solanoideae</taxon>
        <taxon>Datureae</taxon>
        <taxon>Datura</taxon>
    </lineage>
</organism>
<reference evidence="1 2" key="1">
    <citation type="journal article" date="2021" name="BMC Genomics">
        <title>Datura genome reveals duplications of psychoactive alkaloid biosynthetic genes and high mutation rate following tissue culture.</title>
        <authorList>
            <person name="Rajewski A."/>
            <person name="Carter-House D."/>
            <person name="Stajich J."/>
            <person name="Litt A."/>
        </authorList>
    </citation>
    <scope>NUCLEOTIDE SEQUENCE [LARGE SCALE GENOMIC DNA]</scope>
    <source>
        <strain evidence="1">AR-01</strain>
    </source>
</reference>
<name>A0ABS8RQJ3_DATST</name>
<comment type="caution">
    <text evidence="1">The sequence shown here is derived from an EMBL/GenBank/DDBJ whole genome shotgun (WGS) entry which is preliminary data.</text>
</comment>